<dbReference type="InterPro" id="IPR003594">
    <property type="entry name" value="HATPase_dom"/>
</dbReference>
<keyword evidence="4" id="KW-0808">Transferase</keyword>
<keyword evidence="10" id="KW-1133">Transmembrane helix</keyword>
<feature type="domain" description="Histidine kinase" evidence="11">
    <location>
        <begin position="603"/>
        <end position="690"/>
    </location>
</feature>
<dbReference type="PROSITE" id="PS50005">
    <property type="entry name" value="TPR"/>
    <property type="match status" value="1"/>
</dbReference>
<evidence type="ECO:0000259" key="11">
    <source>
        <dbReference type="PROSITE" id="PS50109"/>
    </source>
</evidence>
<comment type="caution">
    <text evidence="12">The sequence shown here is derived from an EMBL/GenBank/DDBJ whole genome shotgun (WGS) entry which is preliminary data.</text>
</comment>
<sequence>MYFYNYFNSSVLKLFHIALIFSLFFMGCQRKDEKFYAPTTSNVDSLISNSRDKTKTKKERLEKALLAFKIIENNNALIVSSDYYFELVDSFLQLGETDKCLYLLQKLYHKSILLKDNEGIQNASYSIAGVYNNETKYDSAYYYYTKSEKVILKEKNDNLLGNVKILKAEILSSRNDYVGTEKLAVEALKIGITKENNLLIYNCYLTLGTALMGLKNYDKSLEYYNKAIEASEYLKSEPMYLSYKCQPYNHIANIYVKTQKYSKAIEFAKQGLALADYKKIDPPIYCYLINKLAYSKFKLGDKSSFKQFEETLRIGDSIGSTPIQITSKIYLGEYYLNQKNDSKANYYLKEAQLQAHKNNFFEDELIILKLLALVNPQEESFFSNKYIHLTDSLQDVERTSQDKYARIEFETDQIAQEKKVVEDKKNEISKQFYLYAALSGFILLVLLFVLSIKNKNIKLEKLFRKQEQALNDSQIYNLILSNQQKIEEGKLIEKQRISRDLHDGIIGKLSAIRMNLYEIKYNQSPESIKKHLDHIAGMKDIEEEIRNLTHDLNTTVFSGSDDFEAMIKALFTELNLNSAAKINIEVDPRIVWSVIDKNVKMNLYRIFQEALQNINKYADANLITIAITKNETSIGVQIADNGKGFEMQLIKKGIGLKNMEYRTMELNGQFSIESIQNIGTKINLSIPLEFNKFEF</sequence>
<evidence type="ECO:0000256" key="8">
    <source>
        <dbReference type="ARBA" id="ARBA00023012"/>
    </source>
</evidence>
<keyword evidence="8" id="KW-0902">Two-component regulatory system</keyword>
<dbReference type="GO" id="GO:0016787">
    <property type="term" value="F:hydrolase activity"/>
    <property type="evidence" value="ECO:0007669"/>
    <property type="project" value="UniProtKB-KW"/>
</dbReference>
<dbReference type="GO" id="GO:0016301">
    <property type="term" value="F:kinase activity"/>
    <property type="evidence" value="ECO:0007669"/>
    <property type="project" value="UniProtKB-KW"/>
</dbReference>
<dbReference type="SMART" id="SM00028">
    <property type="entry name" value="TPR"/>
    <property type="match status" value="2"/>
</dbReference>
<dbReference type="PANTHER" id="PTHR24421:SF10">
    <property type="entry name" value="NITRATE_NITRITE SENSOR PROTEIN NARQ"/>
    <property type="match status" value="1"/>
</dbReference>
<name>A0ABY3FPH5_9FLAO</name>
<dbReference type="InterPro" id="IPR019734">
    <property type="entry name" value="TPR_rpt"/>
</dbReference>
<evidence type="ECO:0000256" key="1">
    <source>
        <dbReference type="ARBA" id="ARBA00000085"/>
    </source>
</evidence>
<evidence type="ECO:0000256" key="6">
    <source>
        <dbReference type="ARBA" id="ARBA00022777"/>
    </source>
</evidence>
<keyword evidence="13" id="KW-1185">Reference proteome</keyword>
<dbReference type="RefSeq" id="WP_144888999.1">
    <property type="nucleotide sequence ID" value="NZ_VLKO01000001.1"/>
</dbReference>
<evidence type="ECO:0000256" key="3">
    <source>
        <dbReference type="ARBA" id="ARBA00022553"/>
    </source>
</evidence>
<dbReference type="Gene3D" id="1.20.5.1930">
    <property type="match status" value="1"/>
</dbReference>
<keyword evidence="7" id="KW-0067">ATP-binding</keyword>
<dbReference type="Gene3D" id="1.25.40.10">
    <property type="entry name" value="Tetratricopeptide repeat domain"/>
    <property type="match status" value="2"/>
</dbReference>
<dbReference type="InterPro" id="IPR011712">
    <property type="entry name" value="Sig_transdc_His_kin_sub3_dim/P"/>
</dbReference>
<keyword evidence="3" id="KW-0597">Phosphoprotein</keyword>
<evidence type="ECO:0000313" key="13">
    <source>
        <dbReference type="Proteomes" id="UP000317519"/>
    </source>
</evidence>
<keyword evidence="10" id="KW-0812">Transmembrane</keyword>
<dbReference type="InterPro" id="IPR036890">
    <property type="entry name" value="HATPase_C_sf"/>
</dbReference>
<comment type="catalytic activity">
    <reaction evidence="1">
        <text>ATP + protein L-histidine = ADP + protein N-phospho-L-histidine.</text>
        <dbReference type="EC" id="2.7.13.3"/>
    </reaction>
</comment>
<evidence type="ECO:0000256" key="9">
    <source>
        <dbReference type="PROSITE-ProRule" id="PRU00339"/>
    </source>
</evidence>
<keyword evidence="10" id="KW-0472">Membrane</keyword>
<dbReference type="InterPro" id="IPR005467">
    <property type="entry name" value="His_kinase_dom"/>
</dbReference>
<evidence type="ECO:0000256" key="4">
    <source>
        <dbReference type="ARBA" id="ARBA00022679"/>
    </source>
</evidence>
<feature type="repeat" description="TPR" evidence="9">
    <location>
        <begin position="201"/>
        <end position="234"/>
    </location>
</feature>
<gene>
    <name evidence="12" type="ORF">IQ05_00140</name>
</gene>
<dbReference type="CDD" id="cd16917">
    <property type="entry name" value="HATPase_UhpB-NarQ-NarX-like"/>
    <property type="match status" value="1"/>
</dbReference>
<feature type="transmembrane region" description="Helical" evidence="10">
    <location>
        <begin position="432"/>
        <end position="452"/>
    </location>
</feature>
<evidence type="ECO:0000256" key="10">
    <source>
        <dbReference type="SAM" id="Phobius"/>
    </source>
</evidence>
<accession>A0ABY3FPH5</accession>
<keyword evidence="9" id="KW-0802">TPR repeat</keyword>
<dbReference type="PROSITE" id="PS50109">
    <property type="entry name" value="HIS_KIN"/>
    <property type="match status" value="1"/>
</dbReference>
<dbReference type="Proteomes" id="UP000317519">
    <property type="component" value="Unassembled WGS sequence"/>
</dbReference>
<organism evidence="12 13">
    <name type="scientific">Flavobacterium tiangeerense</name>
    <dbReference type="NCBI Taxonomy" id="459471"/>
    <lineage>
        <taxon>Bacteria</taxon>
        <taxon>Pseudomonadati</taxon>
        <taxon>Bacteroidota</taxon>
        <taxon>Flavobacteriia</taxon>
        <taxon>Flavobacteriales</taxon>
        <taxon>Flavobacteriaceae</taxon>
        <taxon>Flavobacterium</taxon>
    </lineage>
</organism>
<keyword evidence="6 12" id="KW-0418">Kinase</keyword>
<proteinExistence type="predicted"/>
<dbReference type="SUPFAM" id="SSF55874">
    <property type="entry name" value="ATPase domain of HSP90 chaperone/DNA topoisomerase II/histidine kinase"/>
    <property type="match status" value="1"/>
</dbReference>
<evidence type="ECO:0000256" key="5">
    <source>
        <dbReference type="ARBA" id="ARBA00022741"/>
    </source>
</evidence>
<dbReference type="Pfam" id="PF02518">
    <property type="entry name" value="HATPase_c"/>
    <property type="match status" value="1"/>
</dbReference>
<evidence type="ECO:0000313" key="12">
    <source>
        <dbReference type="EMBL" id="TWI03210.1"/>
    </source>
</evidence>
<keyword evidence="5" id="KW-0547">Nucleotide-binding</keyword>
<dbReference type="Gene3D" id="3.30.565.10">
    <property type="entry name" value="Histidine kinase-like ATPase, C-terminal domain"/>
    <property type="match status" value="1"/>
</dbReference>
<dbReference type="EC" id="2.7.13.3" evidence="2"/>
<dbReference type="Pfam" id="PF07730">
    <property type="entry name" value="HisKA_3"/>
    <property type="match status" value="1"/>
</dbReference>
<reference evidence="12 13" key="1">
    <citation type="journal article" date="2015" name="Stand. Genomic Sci.">
        <title>Genomic Encyclopedia of Bacterial and Archaeal Type Strains, Phase III: the genomes of soil and plant-associated and newly described type strains.</title>
        <authorList>
            <person name="Whitman W.B."/>
            <person name="Woyke T."/>
            <person name="Klenk H.P."/>
            <person name="Zhou Y."/>
            <person name="Lilburn T.G."/>
            <person name="Beck B.J."/>
            <person name="De Vos P."/>
            <person name="Vandamme P."/>
            <person name="Eisen J.A."/>
            <person name="Garrity G."/>
            <person name="Hugenholtz P."/>
            <person name="Kyrpides N.C."/>
        </authorList>
    </citation>
    <scope>NUCLEOTIDE SEQUENCE [LARGE SCALE GENOMIC DNA]</scope>
    <source>
        <strain evidence="12 13">CGMCC 1.6847</strain>
    </source>
</reference>
<dbReference type="EMBL" id="VLKO01000001">
    <property type="protein sequence ID" value="TWI03210.1"/>
    <property type="molecule type" value="Genomic_DNA"/>
</dbReference>
<dbReference type="SUPFAM" id="SSF48452">
    <property type="entry name" value="TPR-like"/>
    <property type="match status" value="1"/>
</dbReference>
<dbReference type="PANTHER" id="PTHR24421">
    <property type="entry name" value="NITRATE/NITRITE SENSOR PROTEIN NARX-RELATED"/>
    <property type="match status" value="1"/>
</dbReference>
<keyword evidence="12" id="KW-0378">Hydrolase</keyword>
<evidence type="ECO:0000256" key="7">
    <source>
        <dbReference type="ARBA" id="ARBA00022840"/>
    </source>
</evidence>
<evidence type="ECO:0000256" key="2">
    <source>
        <dbReference type="ARBA" id="ARBA00012438"/>
    </source>
</evidence>
<dbReference type="InterPro" id="IPR050482">
    <property type="entry name" value="Sensor_HK_TwoCompSys"/>
</dbReference>
<protein>
    <recommendedName>
        <fullName evidence="2">histidine kinase</fullName>
        <ecNumber evidence="2">2.7.13.3</ecNumber>
    </recommendedName>
</protein>
<dbReference type="InterPro" id="IPR011990">
    <property type="entry name" value="TPR-like_helical_dom_sf"/>
</dbReference>